<dbReference type="InterPro" id="IPR002718">
    <property type="entry name" value="OMP_Helicobacter"/>
</dbReference>
<accession>A0ABV7ZJ45</accession>
<evidence type="ECO:0000256" key="1">
    <source>
        <dbReference type="SAM" id="SignalP"/>
    </source>
</evidence>
<reference evidence="3" key="1">
    <citation type="journal article" date="2019" name="Int. J. Syst. Evol. Microbiol.">
        <title>The Global Catalogue of Microorganisms (GCM) 10K type strain sequencing project: providing services to taxonomists for standard genome sequencing and annotation.</title>
        <authorList>
            <consortium name="The Broad Institute Genomics Platform"/>
            <consortium name="The Broad Institute Genome Sequencing Center for Infectious Disease"/>
            <person name="Wu L."/>
            <person name="Ma J."/>
        </authorList>
    </citation>
    <scope>NUCLEOTIDE SEQUENCE [LARGE SCALE GENOMIC DNA]</scope>
    <source>
        <strain evidence="3">CCUG 53816</strain>
    </source>
</reference>
<proteinExistence type="predicted"/>
<dbReference type="RefSeq" id="WP_267892697.1">
    <property type="nucleotide sequence ID" value="NZ_FZMF01000037.1"/>
</dbReference>
<dbReference type="PRINTS" id="PR01776">
    <property type="entry name" value="HPOMPFAMILY"/>
</dbReference>
<feature type="signal peptide" evidence="1">
    <location>
        <begin position="1"/>
        <end position="24"/>
    </location>
</feature>
<dbReference type="EMBL" id="JBHRZO010000043">
    <property type="protein sequence ID" value="MFC3848156.1"/>
    <property type="molecule type" value="Genomic_DNA"/>
</dbReference>
<keyword evidence="3" id="KW-1185">Reference proteome</keyword>
<protein>
    <submittedName>
        <fullName evidence="2">Outer membrane beta-barrel protein</fullName>
    </submittedName>
</protein>
<gene>
    <name evidence="2" type="ORF">ACFOPX_06420</name>
</gene>
<sequence length="220" mass="24138">MTPLHKRHTRAFLGLSFAALFALAPLGAEDNGVFIGAGFQYSYFEQVISTTNQNLLNELRKSIPQDASGNLYGGDAQVGYKQFFGGRKSFGLRYYGFFSGQAGKYIGSYIDTFEGANTETKYKQPATNYFYGVGVDMLYNFIHEGSARNFGVFAGVMVGGSTWEMGKGYWTADGKCATNLNGPCITGNQVYQQLARNMSKDSDGGLQPVSRPPLCKFWSI</sequence>
<name>A0ABV7ZJ45_9HELI</name>
<organism evidence="2 3">
    <name type="scientific">Helicobacter baculiformis</name>
    <dbReference type="NCBI Taxonomy" id="427351"/>
    <lineage>
        <taxon>Bacteria</taxon>
        <taxon>Pseudomonadati</taxon>
        <taxon>Campylobacterota</taxon>
        <taxon>Epsilonproteobacteria</taxon>
        <taxon>Campylobacterales</taxon>
        <taxon>Helicobacteraceae</taxon>
        <taxon>Helicobacter</taxon>
    </lineage>
</organism>
<dbReference type="Proteomes" id="UP001595783">
    <property type="component" value="Unassembled WGS sequence"/>
</dbReference>
<keyword evidence="1" id="KW-0732">Signal</keyword>
<evidence type="ECO:0000313" key="2">
    <source>
        <dbReference type="EMBL" id="MFC3848156.1"/>
    </source>
</evidence>
<comment type="caution">
    <text evidence="2">The sequence shown here is derived from an EMBL/GenBank/DDBJ whole genome shotgun (WGS) entry which is preliminary data.</text>
</comment>
<dbReference type="Pfam" id="PF01856">
    <property type="entry name" value="HP_OMP"/>
    <property type="match status" value="1"/>
</dbReference>
<evidence type="ECO:0000313" key="3">
    <source>
        <dbReference type="Proteomes" id="UP001595783"/>
    </source>
</evidence>
<feature type="chain" id="PRO_5046084629" evidence="1">
    <location>
        <begin position="25"/>
        <end position="220"/>
    </location>
</feature>